<organism evidence="1 2">
    <name type="scientific">Pectobacterium araliae</name>
    <dbReference type="NCBI Taxonomy" id="3073862"/>
    <lineage>
        <taxon>Bacteria</taxon>
        <taxon>Pseudomonadati</taxon>
        <taxon>Pseudomonadota</taxon>
        <taxon>Gammaproteobacteria</taxon>
        <taxon>Enterobacterales</taxon>
        <taxon>Pectobacteriaceae</taxon>
        <taxon>Pectobacterium</taxon>
    </lineage>
</organism>
<keyword evidence="2" id="KW-1185">Reference proteome</keyword>
<dbReference type="RefSeq" id="WP_261849733.1">
    <property type="nucleotide sequence ID" value="NZ_AP028908.1"/>
</dbReference>
<dbReference type="AlphaFoldDB" id="A0AAN0KN19"/>
<sequence length="99" mass="11093">MTLVYRPEGDGDGIEFYVNAEINKNQYPNIAYLKDEVENSIANNDFIPSAINEDYAVTPSKNGAHLSLSFWGPSKDKQGAMTLLHDMTVWVNEKIKSVL</sequence>
<reference evidence="2" key="1">
    <citation type="journal article" date="2024" name="Int. J. Syst. Evol. Microbiol.">
        <title>Pectobacterium araliae sp. nov., a pathogen causing bacterial soft rot of Japanese angelica tree in Japan.</title>
        <authorList>
            <person name="Sawada H."/>
            <person name="Someya N."/>
            <person name="Morohoshi T."/>
            <person name="Ono M."/>
            <person name="Satou M."/>
        </authorList>
    </citation>
    <scope>NUCLEOTIDE SEQUENCE [LARGE SCALE GENOMIC DNA]</scope>
    <source>
        <strain evidence="2">MAFF 302110</strain>
    </source>
</reference>
<gene>
    <name evidence="1" type="ORF">PEC302110_26760</name>
</gene>
<name>A0AAN0KN19_9GAMM</name>
<evidence type="ECO:0000313" key="1">
    <source>
        <dbReference type="EMBL" id="BES85579.1"/>
    </source>
</evidence>
<protein>
    <submittedName>
        <fullName evidence="1">Uncharacterized protein</fullName>
    </submittedName>
</protein>
<proteinExistence type="predicted"/>
<dbReference type="KEGG" id="parl:PEC302110_26760"/>
<dbReference type="EMBL" id="AP028908">
    <property type="protein sequence ID" value="BES85579.1"/>
    <property type="molecule type" value="Genomic_DNA"/>
</dbReference>
<evidence type="ECO:0000313" key="2">
    <source>
        <dbReference type="Proteomes" id="UP001377830"/>
    </source>
</evidence>
<dbReference type="Proteomes" id="UP001377830">
    <property type="component" value="Chromosome"/>
</dbReference>
<accession>A0AAN0KN19</accession>